<comment type="catalytic activity">
    <reaction evidence="1">
        <text>ATP + protein L-histidine = ADP + protein N-phospho-L-histidine.</text>
        <dbReference type="EC" id="2.7.13.3"/>
    </reaction>
</comment>
<sequence length="671" mass="78008">MKGYYECKIANYKSSKNCSVKFILIVYSMFKIDELLKQFHISKEDIQLREKLKSKLCTFSAVLANNFCKNYLQNDEKIYHYYNINELIKIVNKFIIFIFTAPIDNRFLYHIYKIGSMFASIKLDSAILKYIFCCINQLLYKMSELDSIIKNNLDLISRFLAMVEYVIIDYTYSNTTSPNSISNNTLIIAIDNIYRTFIIHKNNFLKIEKYMKNDSSDVSLINSIENNPLMCKSHDDLISFRNQVDLLNRSGIDIDEIISIYKDWNIAISKFKSSIKSCNENKKIYYFNQLTLLNKKLNSQIERLLKYFSTSSFLSLLAGLKAIHAIHKIFSKHNLILDSEEDIKTNIIERVKKIFDDVVPWAIEEIIIDSKYLNILEYDIVKKVEYEEYIFYFGIKLVNIENRQYIEEILMLLLEAIELNFIMKKREQSLVEFAKKAESANGEKDDFLACISHELRTPLTAINGFSQILMMSQDTPDKIKKYLEKINKEGNSLLNMVNTILDFAKLDAGKVDYNQKMSKVIFIIREVKLLTIHMANRKNISLNISVDENLTLMIDPELFKQVLLNLISNAIKFTPENGKINLTASYNEQYKEYIFSICDTGVGIAKEDQTKLFHSFVQIENIYQKSVAGSGLGLMICKKIIEDLHQGRIWVESKPGNGSCFYFSIPVENID</sequence>
<protein>
    <recommendedName>
        <fullName evidence="2">histidine kinase</fullName>
        <ecNumber evidence="2">2.7.13.3</ecNumber>
    </recommendedName>
</protein>
<dbReference type="Pfam" id="PF02518">
    <property type="entry name" value="HATPase_c"/>
    <property type="match status" value="1"/>
</dbReference>
<dbReference type="PRINTS" id="PR00344">
    <property type="entry name" value="BCTRLSENSOR"/>
</dbReference>
<dbReference type="EMBL" id="FOXB01000066">
    <property type="protein sequence ID" value="SFP96620.1"/>
    <property type="molecule type" value="Genomic_DNA"/>
</dbReference>
<dbReference type="SUPFAM" id="SSF55874">
    <property type="entry name" value="ATPase domain of HSP90 chaperone/DNA topoisomerase II/histidine kinase"/>
    <property type="match status" value="1"/>
</dbReference>
<keyword evidence="3" id="KW-0597">Phosphoprotein</keyword>
<evidence type="ECO:0000313" key="9">
    <source>
        <dbReference type="Proteomes" id="UP000199227"/>
    </source>
</evidence>
<dbReference type="PROSITE" id="PS50109">
    <property type="entry name" value="HIS_KIN"/>
    <property type="match status" value="1"/>
</dbReference>
<dbReference type="CDD" id="cd00082">
    <property type="entry name" value="HisKA"/>
    <property type="match status" value="1"/>
</dbReference>
<dbReference type="EC" id="2.7.13.3" evidence="2"/>
<keyword evidence="9" id="KW-1185">Reference proteome</keyword>
<evidence type="ECO:0000256" key="2">
    <source>
        <dbReference type="ARBA" id="ARBA00012438"/>
    </source>
</evidence>
<evidence type="ECO:0000256" key="5">
    <source>
        <dbReference type="ARBA" id="ARBA00022777"/>
    </source>
</evidence>
<evidence type="ECO:0000259" key="7">
    <source>
        <dbReference type="PROSITE" id="PS50109"/>
    </source>
</evidence>
<dbReference type="FunFam" id="3.30.565.10:FF:000010">
    <property type="entry name" value="Sensor histidine kinase RcsC"/>
    <property type="match status" value="1"/>
</dbReference>
<evidence type="ECO:0000256" key="4">
    <source>
        <dbReference type="ARBA" id="ARBA00022679"/>
    </source>
</evidence>
<feature type="domain" description="Histidine kinase" evidence="7">
    <location>
        <begin position="450"/>
        <end position="669"/>
    </location>
</feature>
<organism evidence="8 9">
    <name type="scientific">Hydrogenimonas thermophila</name>
    <dbReference type="NCBI Taxonomy" id="223786"/>
    <lineage>
        <taxon>Bacteria</taxon>
        <taxon>Pseudomonadati</taxon>
        <taxon>Campylobacterota</taxon>
        <taxon>Epsilonproteobacteria</taxon>
        <taxon>Campylobacterales</taxon>
        <taxon>Hydrogenimonadaceae</taxon>
        <taxon>Hydrogenimonas</taxon>
    </lineage>
</organism>
<dbReference type="FunFam" id="1.10.287.130:FF:000001">
    <property type="entry name" value="Two-component sensor histidine kinase"/>
    <property type="match status" value="1"/>
</dbReference>
<dbReference type="SMART" id="SM00387">
    <property type="entry name" value="HATPase_c"/>
    <property type="match status" value="1"/>
</dbReference>
<dbReference type="CDD" id="cd16922">
    <property type="entry name" value="HATPase_EvgS-ArcB-TorS-like"/>
    <property type="match status" value="1"/>
</dbReference>
<dbReference type="Pfam" id="PF00512">
    <property type="entry name" value="HisKA"/>
    <property type="match status" value="1"/>
</dbReference>
<proteinExistence type="predicted"/>
<accession>A0A1I5UN24</accession>
<dbReference type="InterPro" id="IPR036890">
    <property type="entry name" value="HATPase_C_sf"/>
</dbReference>
<dbReference type="PANTHER" id="PTHR43047:SF72">
    <property type="entry name" value="OSMOSENSING HISTIDINE PROTEIN KINASE SLN1"/>
    <property type="match status" value="1"/>
</dbReference>
<dbReference type="AlphaFoldDB" id="A0A1I5UN24"/>
<dbReference type="InterPro" id="IPR003594">
    <property type="entry name" value="HATPase_dom"/>
</dbReference>
<dbReference type="InterPro" id="IPR003661">
    <property type="entry name" value="HisK_dim/P_dom"/>
</dbReference>
<gene>
    <name evidence="8" type="ORF">SAMN05216234_1662</name>
</gene>
<evidence type="ECO:0000256" key="3">
    <source>
        <dbReference type="ARBA" id="ARBA00022553"/>
    </source>
</evidence>
<dbReference type="PANTHER" id="PTHR43047">
    <property type="entry name" value="TWO-COMPONENT HISTIDINE PROTEIN KINASE"/>
    <property type="match status" value="1"/>
</dbReference>
<dbReference type="GO" id="GO:0000155">
    <property type="term" value="F:phosphorelay sensor kinase activity"/>
    <property type="evidence" value="ECO:0007669"/>
    <property type="project" value="InterPro"/>
</dbReference>
<dbReference type="Gene3D" id="1.10.287.130">
    <property type="match status" value="1"/>
</dbReference>
<keyword evidence="5 8" id="KW-0418">Kinase</keyword>
<evidence type="ECO:0000256" key="6">
    <source>
        <dbReference type="ARBA" id="ARBA00023012"/>
    </source>
</evidence>
<dbReference type="STRING" id="223786.SAMN05216234_1662"/>
<dbReference type="SMART" id="SM00388">
    <property type="entry name" value="HisKA"/>
    <property type="match status" value="1"/>
</dbReference>
<reference evidence="8 9" key="1">
    <citation type="submission" date="2016-10" db="EMBL/GenBank/DDBJ databases">
        <authorList>
            <person name="de Groot N.N."/>
        </authorList>
    </citation>
    <scope>NUCLEOTIDE SEQUENCE [LARGE SCALE GENOMIC DNA]</scope>
    <source>
        <strain evidence="8 9">EP1-55-1</strain>
    </source>
</reference>
<name>A0A1I5UN24_9BACT</name>
<dbReference type="GO" id="GO:0005886">
    <property type="term" value="C:plasma membrane"/>
    <property type="evidence" value="ECO:0007669"/>
    <property type="project" value="TreeGrafter"/>
</dbReference>
<dbReference type="InterPro" id="IPR004358">
    <property type="entry name" value="Sig_transdc_His_kin-like_C"/>
</dbReference>
<dbReference type="SUPFAM" id="SSF47384">
    <property type="entry name" value="Homodimeric domain of signal transducing histidine kinase"/>
    <property type="match status" value="1"/>
</dbReference>
<dbReference type="Gene3D" id="3.30.565.10">
    <property type="entry name" value="Histidine kinase-like ATPase, C-terminal domain"/>
    <property type="match status" value="1"/>
</dbReference>
<dbReference type="Proteomes" id="UP000199227">
    <property type="component" value="Unassembled WGS sequence"/>
</dbReference>
<dbReference type="InterPro" id="IPR005467">
    <property type="entry name" value="His_kinase_dom"/>
</dbReference>
<evidence type="ECO:0000313" key="8">
    <source>
        <dbReference type="EMBL" id="SFP96620.1"/>
    </source>
</evidence>
<evidence type="ECO:0000256" key="1">
    <source>
        <dbReference type="ARBA" id="ARBA00000085"/>
    </source>
</evidence>
<keyword evidence="4" id="KW-0808">Transferase</keyword>
<dbReference type="InterPro" id="IPR036097">
    <property type="entry name" value="HisK_dim/P_sf"/>
</dbReference>
<dbReference type="GO" id="GO:0009927">
    <property type="term" value="F:histidine phosphotransfer kinase activity"/>
    <property type="evidence" value="ECO:0007669"/>
    <property type="project" value="TreeGrafter"/>
</dbReference>
<keyword evidence="6" id="KW-0902">Two-component regulatory system</keyword>